<evidence type="ECO:0000256" key="3">
    <source>
        <dbReference type="RuleBase" id="RU000487"/>
    </source>
</evidence>
<dbReference type="RefSeq" id="XP_025421087.1">
    <property type="nucleotide sequence ID" value="XM_025565302.1"/>
</dbReference>
<gene>
    <name evidence="6" type="primary">LOC112691146</name>
</gene>
<dbReference type="GeneID" id="112691146"/>
<proteinExistence type="inferred from homology"/>
<name>A0A8B8GEK5_9HEMI</name>
<protein>
    <submittedName>
        <fullName evidence="6">Actin-related protein 5</fullName>
    </submittedName>
</protein>
<dbReference type="SUPFAM" id="SSF53067">
    <property type="entry name" value="Actin-like ATPase domain"/>
    <property type="match status" value="2"/>
</dbReference>
<evidence type="ECO:0000256" key="1">
    <source>
        <dbReference type="ARBA" id="ARBA00004123"/>
    </source>
</evidence>
<evidence type="ECO:0000313" key="5">
    <source>
        <dbReference type="Proteomes" id="UP000694846"/>
    </source>
</evidence>
<dbReference type="Pfam" id="PF00022">
    <property type="entry name" value="Actin"/>
    <property type="match status" value="2"/>
</dbReference>
<keyword evidence="5" id="KW-1185">Reference proteome</keyword>
<dbReference type="FunFam" id="3.30.420.40:FF:000048">
    <property type="entry name" value="ARP5 actin-related protein 5 homolog"/>
    <property type="match status" value="1"/>
</dbReference>
<sequence length="667" mass="77150">MSEEVILLKDLKLVPDKYYNYTQALKNSKTPIVIDNGSFTCKAGWATSKTPNLTFKNILARPRKERGKKDGETLIGNDIPNIEAVRFQLKSQFDRNVITQFNVQEQIFDYTFSHLGIDSNGSINHPILMTEPVANPNYSRLLMSELLFECYHVPGICYGIDGLFSYKHNIGKKTGLVINCGHHTTHIIPVIKGTPDLLNTRRIDVGGYHITYYLHKLLQLKYPAHYNAITPSRAEELLYEHGFLAVHYTDMLKKWSDADYYDRNVKRIQLPYSMTVVLTPDQQRDKRREMAKKLVEMNARKRDEKLAEDEEQLQQLLLIQEMIDDGEPIEEVREVLKSHGLKNEKDLRKLISDLQTRIDRAKSKIAASLNASNVEEHVTEEPKLRLFKNKIQLPKEDTISKTWLKDIYKRRQDIIDKKAVRKQRRQDMAKRGTAASLERMRLISQLARKDKRDDDFGSRDEDWDVYKVINKEGGDTDSDEEQEKITELEEIIRFYDPTFVSSNTNEEQNPKEAHQLHFGIERMRCAEVLFQPSMIGCSQGGITDTVEFILKKYNAETANALAENLFLTGGPTKLPGFKERVYRELREMRPLETNINVKLSNSPLLDSWYGAKEFANSGDFHKYLLTPEMYAEHGGDYFIENYCSNMYCPLPEAIQEPEGLSEQNQEI</sequence>
<keyword evidence="4" id="KW-0175">Coiled coil</keyword>
<dbReference type="GO" id="GO:0005634">
    <property type="term" value="C:nucleus"/>
    <property type="evidence" value="ECO:0007669"/>
    <property type="project" value="UniProtKB-SubCell"/>
</dbReference>
<dbReference type="FunFam" id="3.30.420.40:FF:000237">
    <property type="entry name" value="Actin-related protein 5"/>
    <property type="match status" value="1"/>
</dbReference>
<dbReference type="Gene3D" id="3.30.420.40">
    <property type="match status" value="3"/>
</dbReference>
<dbReference type="CDD" id="cd10211">
    <property type="entry name" value="ASKHA_NBD_Arp5"/>
    <property type="match status" value="1"/>
</dbReference>
<comment type="subcellular location">
    <subcellularLocation>
        <location evidence="1">Nucleus</location>
    </subcellularLocation>
</comment>
<organism evidence="5 6">
    <name type="scientific">Sipha flava</name>
    <name type="common">yellow sugarcane aphid</name>
    <dbReference type="NCBI Taxonomy" id="143950"/>
    <lineage>
        <taxon>Eukaryota</taxon>
        <taxon>Metazoa</taxon>
        <taxon>Ecdysozoa</taxon>
        <taxon>Arthropoda</taxon>
        <taxon>Hexapoda</taxon>
        <taxon>Insecta</taxon>
        <taxon>Pterygota</taxon>
        <taxon>Neoptera</taxon>
        <taxon>Paraneoptera</taxon>
        <taxon>Hemiptera</taxon>
        <taxon>Sternorrhyncha</taxon>
        <taxon>Aphidomorpha</taxon>
        <taxon>Aphidoidea</taxon>
        <taxon>Aphididae</taxon>
        <taxon>Sipha</taxon>
    </lineage>
</organism>
<feature type="coiled-coil region" evidence="4">
    <location>
        <begin position="344"/>
        <end position="371"/>
    </location>
</feature>
<dbReference type="CTD" id="42173"/>
<reference evidence="6" key="1">
    <citation type="submission" date="2025-08" db="UniProtKB">
        <authorList>
            <consortium name="RefSeq"/>
        </authorList>
    </citation>
    <scope>IDENTIFICATION</scope>
    <source>
        <tissue evidence="6">Whole body</tissue>
    </source>
</reference>
<comment type="similarity">
    <text evidence="3">Belongs to the actin family.</text>
</comment>
<dbReference type="PANTHER" id="PTHR11937">
    <property type="entry name" value="ACTIN"/>
    <property type="match status" value="1"/>
</dbReference>
<dbReference type="AlphaFoldDB" id="A0A8B8GEK5"/>
<dbReference type="OrthoDB" id="7340501at2759"/>
<evidence type="ECO:0000256" key="2">
    <source>
        <dbReference type="ARBA" id="ARBA00023242"/>
    </source>
</evidence>
<evidence type="ECO:0000256" key="4">
    <source>
        <dbReference type="SAM" id="Coils"/>
    </source>
</evidence>
<dbReference type="SMART" id="SM00268">
    <property type="entry name" value="ACTIN"/>
    <property type="match status" value="1"/>
</dbReference>
<dbReference type="Proteomes" id="UP000694846">
    <property type="component" value="Unplaced"/>
</dbReference>
<dbReference type="InterPro" id="IPR043129">
    <property type="entry name" value="ATPase_NBD"/>
</dbReference>
<dbReference type="InterPro" id="IPR004000">
    <property type="entry name" value="Actin"/>
</dbReference>
<keyword evidence="2" id="KW-0539">Nucleus</keyword>
<accession>A0A8B8GEK5</accession>
<evidence type="ECO:0000313" key="6">
    <source>
        <dbReference type="RefSeq" id="XP_025421087.1"/>
    </source>
</evidence>